<feature type="domain" description="EamA" evidence="2">
    <location>
        <begin position="150"/>
        <end position="274"/>
    </location>
</feature>
<gene>
    <name evidence="3" type="ORF">COX39_03260</name>
</gene>
<accession>A0A2G9YS98</accession>
<feature type="transmembrane region" description="Helical" evidence="1">
    <location>
        <begin position="30"/>
        <end position="52"/>
    </location>
</feature>
<dbReference type="InterPro" id="IPR000620">
    <property type="entry name" value="EamA_dom"/>
</dbReference>
<keyword evidence="1" id="KW-0472">Membrane</keyword>
<feature type="transmembrane region" description="Helical" evidence="1">
    <location>
        <begin position="119"/>
        <end position="135"/>
    </location>
</feature>
<dbReference type="InterPro" id="IPR037185">
    <property type="entry name" value="EmrE-like"/>
</dbReference>
<feature type="transmembrane region" description="Helical" evidence="1">
    <location>
        <begin position="94"/>
        <end position="113"/>
    </location>
</feature>
<sequence>MIIFPLIAVFAGAITIVLEKTILSKQKVDYRLFVVTLFLLLFLVSTFFAIFWGKISPSALNTNYLWLLIGMVVVACGWNILLYRGLQQEKVVEFELINMLRPIAIILIAGIFLAAEKNLHTFLAAAIASGALLVSHIRRHHLVFDRYSIGLLGFVLLAAIEAIFDRQLLEVYSPSALYAVRTGLVFLSLWLVFRPNFRRLTSQNILSIFILAIIATSYMTFMFSGFKDFGVVFTTLILTLTPILIYFFTVVFLKEKLRKRVVLAAAIILACIIYATLAVTK</sequence>
<organism evidence="3 4">
    <name type="scientific">Candidatus Nealsonbacteria bacterium CG23_combo_of_CG06-09_8_20_14_all_40_13</name>
    <dbReference type="NCBI Taxonomy" id="1974724"/>
    <lineage>
        <taxon>Bacteria</taxon>
        <taxon>Candidatus Nealsoniibacteriota</taxon>
    </lineage>
</organism>
<feature type="transmembrane region" description="Helical" evidence="1">
    <location>
        <begin position="260"/>
        <end position="279"/>
    </location>
</feature>
<feature type="transmembrane region" description="Helical" evidence="1">
    <location>
        <begin position="6"/>
        <end position="23"/>
    </location>
</feature>
<keyword evidence="1" id="KW-1133">Transmembrane helix</keyword>
<dbReference type="Pfam" id="PF00892">
    <property type="entry name" value="EamA"/>
    <property type="match status" value="1"/>
</dbReference>
<proteinExistence type="predicted"/>
<evidence type="ECO:0000259" key="2">
    <source>
        <dbReference type="Pfam" id="PF00892"/>
    </source>
</evidence>
<name>A0A2G9YS98_9BACT</name>
<dbReference type="Proteomes" id="UP000231567">
    <property type="component" value="Unassembled WGS sequence"/>
</dbReference>
<protein>
    <recommendedName>
        <fullName evidence="2">EamA domain-containing protein</fullName>
    </recommendedName>
</protein>
<reference evidence="3 4" key="1">
    <citation type="submission" date="2017-09" db="EMBL/GenBank/DDBJ databases">
        <title>Depth-based differentiation of microbial function through sediment-hosted aquifers and enrichment of novel symbionts in the deep terrestrial subsurface.</title>
        <authorList>
            <person name="Probst A.J."/>
            <person name="Ladd B."/>
            <person name="Jarett J.K."/>
            <person name="Geller-Mcgrath D.E."/>
            <person name="Sieber C.M."/>
            <person name="Emerson J.B."/>
            <person name="Anantharaman K."/>
            <person name="Thomas B.C."/>
            <person name="Malmstrom R."/>
            <person name="Stieglmeier M."/>
            <person name="Klingl A."/>
            <person name="Woyke T."/>
            <person name="Ryan C.M."/>
            <person name="Banfield J.F."/>
        </authorList>
    </citation>
    <scope>NUCLEOTIDE SEQUENCE [LARGE SCALE GENOMIC DNA]</scope>
    <source>
        <strain evidence="3">CG23_combo_of_CG06-09_8_20_14_all_40_13</strain>
    </source>
</reference>
<dbReference type="EMBL" id="PCRM01000044">
    <property type="protein sequence ID" value="PIP21351.1"/>
    <property type="molecule type" value="Genomic_DNA"/>
</dbReference>
<dbReference type="GO" id="GO:0016020">
    <property type="term" value="C:membrane"/>
    <property type="evidence" value="ECO:0007669"/>
    <property type="project" value="InterPro"/>
</dbReference>
<feature type="transmembrane region" description="Helical" evidence="1">
    <location>
        <begin position="229"/>
        <end position="253"/>
    </location>
</feature>
<keyword evidence="1" id="KW-0812">Transmembrane</keyword>
<dbReference type="AlphaFoldDB" id="A0A2G9YS98"/>
<evidence type="ECO:0000256" key="1">
    <source>
        <dbReference type="SAM" id="Phobius"/>
    </source>
</evidence>
<feature type="transmembrane region" description="Helical" evidence="1">
    <location>
        <begin position="205"/>
        <end position="223"/>
    </location>
</feature>
<evidence type="ECO:0000313" key="3">
    <source>
        <dbReference type="EMBL" id="PIP21351.1"/>
    </source>
</evidence>
<dbReference type="SUPFAM" id="SSF103481">
    <property type="entry name" value="Multidrug resistance efflux transporter EmrE"/>
    <property type="match status" value="1"/>
</dbReference>
<comment type="caution">
    <text evidence="3">The sequence shown here is derived from an EMBL/GenBank/DDBJ whole genome shotgun (WGS) entry which is preliminary data.</text>
</comment>
<feature type="transmembrane region" description="Helical" evidence="1">
    <location>
        <begin position="64"/>
        <end position="82"/>
    </location>
</feature>
<evidence type="ECO:0000313" key="4">
    <source>
        <dbReference type="Proteomes" id="UP000231567"/>
    </source>
</evidence>
<feature type="transmembrane region" description="Helical" evidence="1">
    <location>
        <begin position="176"/>
        <end position="193"/>
    </location>
</feature>
<feature type="transmembrane region" description="Helical" evidence="1">
    <location>
        <begin position="147"/>
        <end position="164"/>
    </location>
</feature>